<reference evidence="8" key="1">
    <citation type="journal article" date="2023" name="Nat. Commun.">
        <title>Diploid and tetraploid genomes of Acorus and the evolution of monocots.</title>
        <authorList>
            <person name="Ma L."/>
            <person name="Liu K.W."/>
            <person name="Li Z."/>
            <person name="Hsiao Y.Y."/>
            <person name="Qi Y."/>
            <person name="Fu T."/>
            <person name="Tang G.D."/>
            <person name="Zhang D."/>
            <person name="Sun W.H."/>
            <person name="Liu D.K."/>
            <person name="Li Y."/>
            <person name="Chen G.Z."/>
            <person name="Liu X.D."/>
            <person name="Liao X.Y."/>
            <person name="Jiang Y.T."/>
            <person name="Yu X."/>
            <person name="Hao Y."/>
            <person name="Huang J."/>
            <person name="Zhao X.W."/>
            <person name="Ke S."/>
            <person name="Chen Y.Y."/>
            <person name="Wu W.L."/>
            <person name="Hsu J.L."/>
            <person name="Lin Y.F."/>
            <person name="Huang M.D."/>
            <person name="Li C.Y."/>
            <person name="Huang L."/>
            <person name="Wang Z.W."/>
            <person name="Zhao X."/>
            <person name="Zhong W.Y."/>
            <person name="Peng D.H."/>
            <person name="Ahmad S."/>
            <person name="Lan S."/>
            <person name="Zhang J.S."/>
            <person name="Tsai W.C."/>
            <person name="Van de Peer Y."/>
            <person name="Liu Z.J."/>
        </authorList>
    </citation>
    <scope>NUCLEOTIDE SEQUENCE</scope>
    <source>
        <strain evidence="8">CP</strain>
    </source>
</reference>
<keyword evidence="4" id="KW-0319">Glycerol metabolism</keyword>
<organism evidence="8 9">
    <name type="scientific">Acorus calamus</name>
    <name type="common">Sweet flag</name>
    <dbReference type="NCBI Taxonomy" id="4465"/>
    <lineage>
        <taxon>Eukaryota</taxon>
        <taxon>Viridiplantae</taxon>
        <taxon>Streptophyta</taxon>
        <taxon>Embryophyta</taxon>
        <taxon>Tracheophyta</taxon>
        <taxon>Spermatophyta</taxon>
        <taxon>Magnoliopsida</taxon>
        <taxon>Liliopsida</taxon>
        <taxon>Acoraceae</taxon>
        <taxon>Acorus</taxon>
    </lineage>
</organism>
<dbReference type="Gene3D" id="3.20.20.190">
    <property type="entry name" value="Phosphatidylinositol (PI) phosphodiesterase"/>
    <property type="match status" value="1"/>
</dbReference>
<keyword evidence="9" id="KW-1185">Reference proteome</keyword>
<dbReference type="GO" id="GO:0006629">
    <property type="term" value="P:lipid metabolic process"/>
    <property type="evidence" value="ECO:0007669"/>
    <property type="project" value="InterPro"/>
</dbReference>
<protein>
    <recommendedName>
        <fullName evidence="2">glycerophosphodiester phosphodiesterase</fullName>
        <ecNumber evidence="2">3.1.4.46</ecNumber>
    </recommendedName>
</protein>
<evidence type="ECO:0000313" key="8">
    <source>
        <dbReference type="EMBL" id="KAK1316661.1"/>
    </source>
</evidence>
<comment type="catalytic activity">
    <reaction evidence="6">
        <text>a sn-glycero-3-phosphodiester + H2O = an alcohol + sn-glycerol 3-phosphate + H(+)</text>
        <dbReference type="Rhea" id="RHEA:12969"/>
        <dbReference type="ChEBI" id="CHEBI:15377"/>
        <dbReference type="ChEBI" id="CHEBI:15378"/>
        <dbReference type="ChEBI" id="CHEBI:30879"/>
        <dbReference type="ChEBI" id="CHEBI:57597"/>
        <dbReference type="ChEBI" id="CHEBI:83408"/>
        <dbReference type="EC" id="3.1.4.46"/>
    </reaction>
</comment>
<dbReference type="AlphaFoldDB" id="A0AAV9ESU1"/>
<dbReference type="EC" id="3.1.4.46" evidence="2"/>
<keyword evidence="3" id="KW-0732">Signal</keyword>
<evidence type="ECO:0000256" key="1">
    <source>
        <dbReference type="ARBA" id="ARBA00007277"/>
    </source>
</evidence>
<dbReference type="Proteomes" id="UP001180020">
    <property type="component" value="Unassembled WGS sequence"/>
</dbReference>
<dbReference type="EMBL" id="JAUJYO010000005">
    <property type="protein sequence ID" value="KAK1316661.1"/>
    <property type="molecule type" value="Genomic_DNA"/>
</dbReference>
<dbReference type="Pfam" id="PF03009">
    <property type="entry name" value="GDPD"/>
    <property type="match status" value="1"/>
</dbReference>
<evidence type="ECO:0000256" key="5">
    <source>
        <dbReference type="ARBA" id="ARBA00022801"/>
    </source>
</evidence>
<comment type="similarity">
    <text evidence="1">Belongs to the glycerophosphoryl diester phosphodiesterase family.</text>
</comment>
<sequence>MAVTQGIYSRTPRFDNAEAINAVSDVTQLKPPGLCFLAYNYSYDPVAEYLSFVDNPGFSVDGVLTDFPVTASEAIGCFSHIDKDIVAPQQNPFVITHNGASGMYPGCTDLAYKQAVDDKVDIIDCNVQITSDKAPICLSSIDLIQGTTVAQNAIYLTEKLGISVVDIVVSTLSDADYDKVVRQLRPS</sequence>
<dbReference type="PANTHER" id="PTHR43620">
    <property type="entry name" value="GLYCEROPHOSPHORYL DIESTER PHOSPHODIESTERASE"/>
    <property type="match status" value="1"/>
</dbReference>
<keyword evidence="5" id="KW-0378">Hydrolase</keyword>
<evidence type="ECO:0000256" key="3">
    <source>
        <dbReference type="ARBA" id="ARBA00022729"/>
    </source>
</evidence>
<dbReference type="InterPro" id="IPR030395">
    <property type="entry name" value="GP_PDE_dom"/>
</dbReference>
<evidence type="ECO:0000259" key="7">
    <source>
        <dbReference type="PROSITE" id="PS51704"/>
    </source>
</evidence>
<proteinExistence type="inferred from homology"/>
<evidence type="ECO:0000256" key="2">
    <source>
        <dbReference type="ARBA" id="ARBA00012247"/>
    </source>
</evidence>
<dbReference type="InterPro" id="IPR017946">
    <property type="entry name" value="PLC-like_Pdiesterase_TIM-brl"/>
</dbReference>
<evidence type="ECO:0000256" key="6">
    <source>
        <dbReference type="ARBA" id="ARBA00047512"/>
    </source>
</evidence>
<dbReference type="PROSITE" id="PS51704">
    <property type="entry name" value="GP_PDE"/>
    <property type="match status" value="1"/>
</dbReference>
<evidence type="ECO:0000313" key="9">
    <source>
        <dbReference type="Proteomes" id="UP001180020"/>
    </source>
</evidence>
<comment type="caution">
    <text evidence="8">The sequence shown here is derived from an EMBL/GenBank/DDBJ whole genome shotgun (WGS) entry which is preliminary data.</text>
</comment>
<evidence type="ECO:0000256" key="4">
    <source>
        <dbReference type="ARBA" id="ARBA00022798"/>
    </source>
</evidence>
<name>A0AAV9ESU1_ACOCL</name>
<feature type="domain" description="GP-PDE" evidence="7">
    <location>
        <begin position="92"/>
        <end position="187"/>
    </location>
</feature>
<dbReference type="PANTHER" id="PTHR43620:SF7">
    <property type="entry name" value="GLYCEROPHOSPHODIESTER PHOSPHODIESTERASE GDPD5-RELATED"/>
    <property type="match status" value="1"/>
</dbReference>
<accession>A0AAV9ESU1</accession>
<gene>
    <name evidence="8" type="primary">GPDL2</name>
    <name evidence="8" type="ORF">QJS10_CPA05g00999</name>
</gene>
<dbReference type="GO" id="GO:0008889">
    <property type="term" value="F:glycerophosphodiester phosphodiesterase activity"/>
    <property type="evidence" value="ECO:0007669"/>
    <property type="project" value="UniProtKB-EC"/>
</dbReference>
<dbReference type="SUPFAM" id="SSF51695">
    <property type="entry name" value="PLC-like phosphodiesterases"/>
    <property type="match status" value="1"/>
</dbReference>
<reference evidence="8" key="2">
    <citation type="submission" date="2023-06" db="EMBL/GenBank/DDBJ databases">
        <authorList>
            <person name="Ma L."/>
            <person name="Liu K.-W."/>
            <person name="Li Z."/>
            <person name="Hsiao Y.-Y."/>
            <person name="Qi Y."/>
            <person name="Fu T."/>
            <person name="Tang G."/>
            <person name="Zhang D."/>
            <person name="Sun W.-H."/>
            <person name="Liu D.-K."/>
            <person name="Li Y."/>
            <person name="Chen G.-Z."/>
            <person name="Liu X.-D."/>
            <person name="Liao X.-Y."/>
            <person name="Jiang Y.-T."/>
            <person name="Yu X."/>
            <person name="Hao Y."/>
            <person name="Huang J."/>
            <person name="Zhao X.-W."/>
            <person name="Ke S."/>
            <person name="Chen Y.-Y."/>
            <person name="Wu W.-L."/>
            <person name="Hsu J.-L."/>
            <person name="Lin Y.-F."/>
            <person name="Huang M.-D."/>
            <person name="Li C.-Y."/>
            <person name="Huang L."/>
            <person name="Wang Z.-W."/>
            <person name="Zhao X."/>
            <person name="Zhong W.-Y."/>
            <person name="Peng D.-H."/>
            <person name="Ahmad S."/>
            <person name="Lan S."/>
            <person name="Zhang J.-S."/>
            <person name="Tsai W.-C."/>
            <person name="Van De Peer Y."/>
            <person name="Liu Z.-J."/>
        </authorList>
    </citation>
    <scope>NUCLEOTIDE SEQUENCE</scope>
    <source>
        <strain evidence="8">CP</strain>
        <tissue evidence="8">Leaves</tissue>
    </source>
</reference>
<dbReference type="GO" id="GO:0006071">
    <property type="term" value="P:glycerol metabolic process"/>
    <property type="evidence" value="ECO:0007669"/>
    <property type="project" value="UniProtKB-KW"/>
</dbReference>